<dbReference type="InterPro" id="IPR003594">
    <property type="entry name" value="HATPase_dom"/>
</dbReference>
<dbReference type="InterPro" id="IPR005467">
    <property type="entry name" value="His_kinase_dom"/>
</dbReference>
<dbReference type="Gene3D" id="3.30.450.20">
    <property type="entry name" value="PAS domain"/>
    <property type="match status" value="1"/>
</dbReference>
<feature type="transmembrane region" description="Helical" evidence="6">
    <location>
        <begin position="40"/>
        <end position="62"/>
    </location>
</feature>
<dbReference type="SUPFAM" id="SSF55874">
    <property type="entry name" value="ATPase domain of HSP90 chaperone/DNA topoisomerase II/histidine kinase"/>
    <property type="match status" value="1"/>
</dbReference>
<dbReference type="GO" id="GO:0016020">
    <property type="term" value="C:membrane"/>
    <property type="evidence" value="ECO:0007669"/>
    <property type="project" value="InterPro"/>
</dbReference>
<dbReference type="PANTHER" id="PTHR34220:SF7">
    <property type="entry name" value="SENSOR HISTIDINE KINASE YPDA"/>
    <property type="match status" value="1"/>
</dbReference>
<keyword evidence="3" id="KW-0418">Kinase</keyword>
<name>A0A329LXT4_9BACL</name>
<dbReference type="SMART" id="SM00387">
    <property type="entry name" value="HATPase_c"/>
    <property type="match status" value="1"/>
</dbReference>
<evidence type="ECO:0000256" key="6">
    <source>
        <dbReference type="SAM" id="Phobius"/>
    </source>
</evidence>
<evidence type="ECO:0000256" key="5">
    <source>
        <dbReference type="ARBA" id="ARBA00023012"/>
    </source>
</evidence>
<keyword evidence="2" id="KW-0547">Nucleotide-binding</keyword>
<reference evidence="8 9" key="1">
    <citation type="journal article" date="2009" name="Int. J. Syst. Evol. Microbiol.">
        <title>Paenibacillus contaminans sp. nov., isolated from a contaminated laboratory plate.</title>
        <authorList>
            <person name="Chou J.H."/>
            <person name="Lee J.H."/>
            <person name="Lin M.C."/>
            <person name="Chang P.S."/>
            <person name="Arun A.B."/>
            <person name="Young C.C."/>
            <person name="Chen W.M."/>
        </authorList>
    </citation>
    <scope>NUCLEOTIDE SEQUENCE [LARGE SCALE GENOMIC DNA]</scope>
    <source>
        <strain evidence="8 9">CKOBP-6</strain>
    </source>
</reference>
<keyword evidence="6" id="KW-0472">Membrane</keyword>
<evidence type="ECO:0000256" key="1">
    <source>
        <dbReference type="ARBA" id="ARBA00022679"/>
    </source>
</evidence>
<evidence type="ECO:0000313" key="8">
    <source>
        <dbReference type="EMBL" id="RAV12619.1"/>
    </source>
</evidence>
<dbReference type="Proteomes" id="UP000250369">
    <property type="component" value="Unassembled WGS sequence"/>
</dbReference>
<dbReference type="PROSITE" id="PS50109">
    <property type="entry name" value="HIS_KIN"/>
    <property type="match status" value="1"/>
</dbReference>
<dbReference type="GO" id="GO:0005524">
    <property type="term" value="F:ATP binding"/>
    <property type="evidence" value="ECO:0007669"/>
    <property type="project" value="UniProtKB-KW"/>
</dbReference>
<dbReference type="RefSeq" id="WP_113035509.1">
    <property type="nucleotide sequence ID" value="NZ_QMFB01000032.1"/>
</dbReference>
<evidence type="ECO:0000256" key="3">
    <source>
        <dbReference type="ARBA" id="ARBA00022777"/>
    </source>
</evidence>
<keyword evidence="4" id="KW-0067">ATP-binding</keyword>
<dbReference type="InterPro" id="IPR036890">
    <property type="entry name" value="HATPase_C_sf"/>
</dbReference>
<dbReference type="InterPro" id="IPR050640">
    <property type="entry name" value="Bact_2-comp_sensor_kinase"/>
</dbReference>
<gene>
    <name evidence="8" type="ORF">DQG23_34095</name>
</gene>
<dbReference type="EMBL" id="QMFB01000032">
    <property type="protein sequence ID" value="RAV12619.1"/>
    <property type="molecule type" value="Genomic_DNA"/>
</dbReference>
<dbReference type="InterPro" id="IPR010559">
    <property type="entry name" value="Sig_transdc_His_kin_internal"/>
</dbReference>
<dbReference type="OrthoDB" id="1729609at2"/>
<keyword evidence="9" id="KW-1185">Reference proteome</keyword>
<evidence type="ECO:0000256" key="4">
    <source>
        <dbReference type="ARBA" id="ARBA00022840"/>
    </source>
</evidence>
<evidence type="ECO:0000313" key="9">
    <source>
        <dbReference type="Proteomes" id="UP000250369"/>
    </source>
</evidence>
<feature type="domain" description="Histidine kinase" evidence="7">
    <location>
        <begin position="401"/>
        <end position="622"/>
    </location>
</feature>
<comment type="caution">
    <text evidence="8">The sequence shown here is derived from an EMBL/GenBank/DDBJ whole genome shotgun (WGS) entry which is preliminary data.</text>
</comment>
<keyword evidence="6" id="KW-0812">Transmembrane</keyword>
<keyword evidence="6" id="KW-1133">Transmembrane helix</keyword>
<evidence type="ECO:0000259" key="7">
    <source>
        <dbReference type="PROSITE" id="PS50109"/>
    </source>
</evidence>
<dbReference type="AlphaFoldDB" id="A0A329LXT4"/>
<dbReference type="Pfam" id="PF02518">
    <property type="entry name" value="HATPase_c"/>
    <property type="match status" value="1"/>
</dbReference>
<feature type="transmembrane region" description="Helical" evidence="6">
    <location>
        <begin position="330"/>
        <end position="350"/>
    </location>
</feature>
<sequence>MHAVRIPEQAARPDSPMKELSGVWFYIKHFKIHSIFLRNFLIIVCLIIMPVCGISAAVYYFYNNVMKEEISAVHLIGLSRLRDMIDMTVREIDDFALQIAADKTAEELLKEPEPDKSDYNKNLQLQTLRQKLTPVNKISGQFINSIYLYAETSGYIMSSNLNLWQLDWFIDNKWLKDYNIRKADTKYWVTSREAKQYIGENAPRHFISLFYMAPLETKDKQGVVVVNIDTERLGKFINNVSDNVLEDIYMIDKDGIVLYNRDSSLLNRPISEIGSLKDVLEENEGKPVQKNMNGKTESVTYLSSQYNDWRFISVLPLRLYQEKNSYLRTYLFVIFAAGLAVALLLAWLIATKVFQPIRKIISIVENPDKWTHVELEKKEPHLNEIRQVAAAITRSHGMRLEMEQELRKRLALLKQAQNVALQSQISPHFLYNTLETINWNAIRLTGGENKVSEMISSLSRLLRLSLETPTTLIPIKTELEHVQHYIDILAIRYKNSFSVVWETDEAIMSYQIPKITLQPLVENAVYHGLKPRQGKGTIRISGSMRDGEILFEVSDDGVGIDPEHTEQINLELQHDYSEPGDHIGIKNVNQRIKLTFGEPFGIVIVSHINDGTSVRLTLPAVV</sequence>
<dbReference type="Pfam" id="PF06580">
    <property type="entry name" value="His_kinase"/>
    <property type="match status" value="1"/>
</dbReference>
<accession>A0A329LXT4</accession>
<dbReference type="PANTHER" id="PTHR34220">
    <property type="entry name" value="SENSOR HISTIDINE KINASE YPDA"/>
    <property type="match status" value="1"/>
</dbReference>
<evidence type="ECO:0000256" key="2">
    <source>
        <dbReference type="ARBA" id="ARBA00022741"/>
    </source>
</evidence>
<keyword evidence="1" id="KW-0808">Transferase</keyword>
<protein>
    <recommendedName>
        <fullName evidence="7">Histidine kinase domain-containing protein</fullName>
    </recommendedName>
</protein>
<organism evidence="8 9">
    <name type="scientific">Paenibacillus contaminans</name>
    <dbReference type="NCBI Taxonomy" id="450362"/>
    <lineage>
        <taxon>Bacteria</taxon>
        <taxon>Bacillati</taxon>
        <taxon>Bacillota</taxon>
        <taxon>Bacilli</taxon>
        <taxon>Bacillales</taxon>
        <taxon>Paenibacillaceae</taxon>
        <taxon>Paenibacillus</taxon>
    </lineage>
</organism>
<dbReference type="GO" id="GO:0000155">
    <property type="term" value="F:phosphorelay sensor kinase activity"/>
    <property type="evidence" value="ECO:0007669"/>
    <property type="project" value="InterPro"/>
</dbReference>
<dbReference type="Gene3D" id="3.30.565.10">
    <property type="entry name" value="Histidine kinase-like ATPase, C-terminal domain"/>
    <property type="match status" value="1"/>
</dbReference>
<keyword evidence="5" id="KW-0902">Two-component regulatory system</keyword>
<proteinExistence type="predicted"/>